<accession>A0A6I4UXZ2</accession>
<gene>
    <name evidence="7" type="ORF">GRI75_11205</name>
</gene>
<organism evidence="7 8">
    <name type="scientific">Croceibacterium soli</name>
    <dbReference type="NCBI Taxonomy" id="1739690"/>
    <lineage>
        <taxon>Bacteria</taxon>
        <taxon>Pseudomonadati</taxon>
        <taxon>Pseudomonadota</taxon>
        <taxon>Alphaproteobacteria</taxon>
        <taxon>Sphingomonadales</taxon>
        <taxon>Erythrobacteraceae</taxon>
        <taxon>Croceibacterium</taxon>
    </lineage>
</organism>
<dbReference type="InterPro" id="IPR018391">
    <property type="entry name" value="PQQ_b-propeller_rpt"/>
</dbReference>
<proteinExistence type="inferred from homology"/>
<dbReference type="PANTHER" id="PTHR32303">
    <property type="entry name" value="QUINOPROTEIN ALCOHOL DEHYDROGENASE (CYTOCHROME C)"/>
    <property type="match status" value="1"/>
</dbReference>
<dbReference type="CDD" id="cd10280">
    <property type="entry name" value="PQQ_mGDH"/>
    <property type="match status" value="1"/>
</dbReference>
<evidence type="ECO:0000256" key="1">
    <source>
        <dbReference type="ARBA" id="ARBA00001931"/>
    </source>
</evidence>
<evidence type="ECO:0000256" key="2">
    <source>
        <dbReference type="ARBA" id="ARBA00008156"/>
    </source>
</evidence>
<dbReference type="GO" id="GO:0016020">
    <property type="term" value="C:membrane"/>
    <property type="evidence" value="ECO:0007669"/>
    <property type="project" value="InterPro"/>
</dbReference>
<dbReference type="GO" id="GO:0008876">
    <property type="term" value="F:quinoprotein glucose dehydrogenase activity"/>
    <property type="evidence" value="ECO:0007669"/>
    <property type="project" value="TreeGrafter"/>
</dbReference>
<dbReference type="PANTHER" id="PTHR32303:SF4">
    <property type="entry name" value="QUINOPROTEIN GLUCOSE DEHYDROGENASE"/>
    <property type="match status" value="1"/>
</dbReference>
<dbReference type="GO" id="GO:0048038">
    <property type="term" value="F:quinone binding"/>
    <property type="evidence" value="ECO:0007669"/>
    <property type="project" value="InterPro"/>
</dbReference>
<dbReference type="EMBL" id="WTYK01000006">
    <property type="protein sequence ID" value="MXP42207.1"/>
    <property type="molecule type" value="Genomic_DNA"/>
</dbReference>
<dbReference type="Proteomes" id="UP000469159">
    <property type="component" value="Unassembled WGS sequence"/>
</dbReference>
<name>A0A6I4UXZ2_9SPHN</name>
<dbReference type="InterPro" id="IPR011047">
    <property type="entry name" value="Quinoprotein_ADH-like_sf"/>
</dbReference>
<evidence type="ECO:0000256" key="4">
    <source>
        <dbReference type="SAM" id="MobiDB-lite"/>
    </source>
</evidence>
<sequence length="664" mass="71832">MHVTRLPGAISEYRRFQSRRTAGLVAACAAALLASACTTAPGGSLAAKSAVPTVASYDYTGWDSYLGGAESSQYSSLDQINKANVSQLEVAWTYETGPGAAPSFNPIKVGNMLIVLKGTSTLAALDPATGRELWSREYEGRLGTRGINYWQSADGTDRRLFVINDGMLRAINAANGEPIATFGADSKVDIRVGLPGDTSAIRPLQTSNPGRIYKDTIIVSLPAAAYDFASAPANIHAYDVRTGAMKWAFNMVPQKGEFGYDTWPETPDRHNYGGVHNWSESTVDEELGLVFIPTGTARYDFYGGNRKGDNLFGNSIVALNAETGERVWHFQTIHHDLWDLDLPQAPKLMTIRKDGEDVPILIQAVKHGYVFVFDRRTGEPIWPIEERPVPASDVPGEEASPTQPFPTWPKPYARMTFTEDMINPHIPEADQAKLRELFKTVRNDGEFTPPSLQGSIGMPGHNGGTNWGGSAVDPVRKRFYVNSKQIPVLNKLTLDKRPEALEAMPNSGGDVMPYKEAVDFMLQSNGLPAINPPWSTLTGYDMESGEIIWQVPNGEVMMLAEKGIRNTGSTAPRGGPVATAGGLIFIGTSSDRKVRARDADTGAVLWEHQLDAASEGVPAVYEAGGKQYVVFPVGGDGLFAPRLGQPKPGANRYVAFALPTGAGQ</sequence>
<protein>
    <submittedName>
        <fullName evidence="7">PQQ-binding-like beta-propeller repeat protein</fullName>
    </submittedName>
</protein>
<dbReference type="SUPFAM" id="SSF50998">
    <property type="entry name" value="Quinoprotein alcohol dehydrogenase-like"/>
    <property type="match status" value="1"/>
</dbReference>
<dbReference type="InterPro" id="IPR017511">
    <property type="entry name" value="PQQ_mDH"/>
</dbReference>
<reference evidence="7 8" key="1">
    <citation type="submission" date="2019-12" db="EMBL/GenBank/DDBJ databases">
        <title>Genomic-based taxomic classification of the family Erythrobacteraceae.</title>
        <authorList>
            <person name="Xu L."/>
        </authorList>
    </citation>
    <scope>NUCLEOTIDE SEQUENCE [LARGE SCALE GENOMIC DNA]</scope>
    <source>
        <strain evidence="7 8">MCCC 1K02066</strain>
    </source>
</reference>
<keyword evidence="3" id="KW-0560">Oxidoreductase</keyword>
<dbReference type="InterPro" id="IPR002372">
    <property type="entry name" value="PQQ_rpt_dom"/>
</dbReference>
<keyword evidence="5" id="KW-0732">Signal</keyword>
<dbReference type="SMART" id="SM00564">
    <property type="entry name" value="PQQ"/>
    <property type="match status" value="5"/>
</dbReference>
<dbReference type="Gene3D" id="2.140.10.10">
    <property type="entry name" value="Quinoprotein alcohol dehydrogenase-like superfamily"/>
    <property type="match status" value="1"/>
</dbReference>
<dbReference type="Pfam" id="PF01011">
    <property type="entry name" value="PQQ"/>
    <property type="match status" value="1"/>
</dbReference>
<feature type="domain" description="Pyrrolo-quinoline quinone repeat" evidence="6">
    <location>
        <begin position="62"/>
        <end position="629"/>
    </location>
</feature>
<evidence type="ECO:0000259" key="6">
    <source>
        <dbReference type="Pfam" id="PF01011"/>
    </source>
</evidence>
<comment type="caution">
    <text evidence="7">The sequence shown here is derived from an EMBL/GenBank/DDBJ whole genome shotgun (WGS) entry which is preliminary data.</text>
</comment>
<feature type="region of interest" description="Disordered" evidence="4">
    <location>
        <begin position="388"/>
        <end position="410"/>
    </location>
</feature>
<feature type="chain" id="PRO_5026062325" evidence="5">
    <location>
        <begin position="37"/>
        <end position="664"/>
    </location>
</feature>
<keyword evidence="8" id="KW-1185">Reference proteome</keyword>
<evidence type="ECO:0000256" key="3">
    <source>
        <dbReference type="ARBA" id="ARBA00023002"/>
    </source>
</evidence>
<comment type="similarity">
    <text evidence="2">Belongs to the bacterial PQQ dehydrogenase family.</text>
</comment>
<comment type="cofactor">
    <cofactor evidence="1">
        <name>pyrroloquinoline quinone</name>
        <dbReference type="ChEBI" id="CHEBI:58442"/>
    </cofactor>
</comment>
<evidence type="ECO:0000256" key="5">
    <source>
        <dbReference type="SAM" id="SignalP"/>
    </source>
</evidence>
<evidence type="ECO:0000313" key="8">
    <source>
        <dbReference type="Proteomes" id="UP000469159"/>
    </source>
</evidence>
<evidence type="ECO:0000313" key="7">
    <source>
        <dbReference type="EMBL" id="MXP42207.1"/>
    </source>
</evidence>
<feature type="signal peptide" evidence="5">
    <location>
        <begin position="1"/>
        <end position="36"/>
    </location>
</feature>
<dbReference type="AlphaFoldDB" id="A0A6I4UXZ2"/>